<dbReference type="InterPro" id="IPR042094">
    <property type="entry name" value="T2SS_GspF_sf"/>
</dbReference>
<accession>A0A2N6VLX1</accession>
<evidence type="ECO:0000256" key="4">
    <source>
        <dbReference type="ARBA" id="ARBA00022989"/>
    </source>
</evidence>
<dbReference type="Pfam" id="PF00482">
    <property type="entry name" value="T2SSF"/>
    <property type="match status" value="1"/>
</dbReference>
<dbReference type="Proteomes" id="UP000235598">
    <property type="component" value="Unassembled WGS sequence"/>
</dbReference>
<evidence type="ECO:0000256" key="5">
    <source>
        <dbReference type="ARBA" id="ARBA00023136"/>
    </source>
</evidence>
<dbReference type="EMBL" id="PNHK01000003">
    <property type="protein sequence ID" value="PMD05028.1"/>
    <property type="molecule type" value="Genomic_DNA"/>
</dbReference>
<keyword evidence="5 6" id="KW-0472">Membrane</keyword>
<feature type="transmembrane region" description="Helical" evidence="6">
    <location>
        <begin position="6"/>
        <end position="25"/>
    </location>
</feature>
<feature type="transmembrane region" description="Helical" evidence="6">
    <location>
        <begin position="97"/>
        <end position="116"/>
    </location>
</feature>
<proteinExistence type="predicted"/>
<evidence type="ECO:0000256" key="3">
    <source>
        <dbReference type="ARBA" id="ARBA00022692"/>
    </source>
</evidence>
<sequence>MIVALLFGLLAVSVIVLMFVGVKSLRADPLDVLTAEDRALIKAESRLRKRRSGFVTKAGERIGPSLGRLFGGNYRGWVESQITYEGRNQYSSYATFLAFKGSVLLLCTLGGVALLIFLKMPFFFLLLFLMGLVLPDLQLYSAAKKRQEQIDDQLPDFLDTLAITVTAGLSFRSALSKVTERTDGPLAQEMRTVLHQLDMGETVYEAFDALRKRTTSEPLESFVTSLLQAEELGAPLAETLETISLDMRQTTAQKARQTAAKASPKIAAVVTMIMVPGTMVLILVSMFFVADLDQIDLGNAGN</sequence>
<evidence type="ECO:0000259" key="7">
    <source>
        <dbReference type="Pfam" id="PF00482"/>
    </source>
</evidence>
<evidence type="ECO:0000256" key="1">
    <source>
        <dbReference type="ARBA" id="ARBA00004651"/>
    </source>
</evidence>
<evidence type="ECO:0000313" key="8">
    <source>
        <dbReference type="EMBL" id="PMD05028.1"/>
    </source>
</evidence>
<feature type="transmembrane region" description="Helical" evidence="6">
    <location>
        <begin position="122"/>
        <end position="140"/>
    </location>
</feature>
<comment type="caution">
    <text evidence="8">The sequence shown here is derived from an EMBL/GenBank/DDBJ whole genome shotgun (WGS) entry which is preliminary data.</text>
</comment>
<dbReference type="InterPro" id="IPR018076">
    <property type="entry name" value="T2SS_GspF_dom"/>
</dbReference>
<feature type="transmembrane region" description="Helical" evidence="6">
    <location>
        <begin position="266"/>
        <end position="290"/>
    </location>
</feature>
<keyword evidence="3 6" id="KW-0812">Transmembrane</keyword>
<dbReference type="RefSeq" id="WP_102238969.1">
    <property type="nucleotide sequence ID" value="NZ_PNHK01000003.1"/>
</dbReference>
<evidence type="ECO:0000256" key="2">
    <source>
        <dbReference type="ARBA" id="ARBA00022475"/>
    </source>
</evidence>
<dbReference type="Gene3D" id="1.20.81.30">
    <property type="entry name" value="Type II secretion system (T2SS), domain F"/>
    <property type="match status" value="1"/>
</dbReference>
<dbReference type="OrthoDB" id="9810662at2"/>
<reference evidence="8 9" key="1">
    <citation type="submission" date="2017-09" db="EMBL/GenBank/DDBJ databases">
        <title>Bacterial strain isolated from the female urinary microbiota.</title>
        <authorList>
            <person name="Thomas-White K."/>
            <person name="Kumar N."/>
            <person name="Forster S."/>
            <person name="Putonti C."/>
            <person name="Lawley T."/>
            <person name="Wolfe A.J."/>
        </authorList>
    </citation>
    <scope>NUCLEOTIDE SEQUENCE [LARGE SCALE GENOMIC DNA]</scope>
    <source>
        <strain evidence="8 9">UMB1301</strain>
    </source>
</reference>
<keyword evidence="4 6" id="KW-1133">Transmembrane helix</keyword>
<dbReference type="AlphaFoldDB" id="A0A2N6VLX1"/>
<protein>
    <recommendedName>
        <fullName evidence="7">Type II secretion system protein GspF domain-containing protein</fullName>
    </recommendedName>
</protein>
<name>A0A2N6VLX1_9MICO</name>
<dbReference type="PANTHER" id="PTHR35007">
    <property type="entry name" value="INTEGRAL MEMBRANE PROTEIN-RELATED"/>
    <property type="match status" value="1"/>
</dbReference>
<dbReference type="GO" id="GO:0005886">
    <property type="term" value="C:plasma membrane"/>
    <property type="evidence" value="ECO:0007669"/>
    <property type="project" value="UniProtKB-SubCell"/>
</dbReference>
<comment type="subcellular location">
    <subcellularLocation>
        <location evidence="1">Cell membrane</location>
        <topology evidence="1">Multi-pass membrane protein</topology>
    </subcellularLocation>
</comment>
<evidence type="ECO:0000256" key="6">
    <source>
        <dbReference type="SAM" id="Phobius"/>
    </source>
</evidence>
<evidence type="ECO:0000313" key="9">
    <source>
        <dbReference type="Proteomes" id="UP000235598"/>
    </source>
</evidence>
<dbReference type="PANTHER" id="PTHR35007:SF2">
    <property type="entry name" value="PILUS ASSEMBLE PROTEIN"/>
    <property type="match status" value="1"/>
</dbReference>
<organism evidence="8 9">
    <name type="scientific">Brevibacterium paucivorans</name>
    <dbReference type="NCBI Taxonomy" id="170994"/>
    <lineage>
        <taxon>Bacteria</taxon>
        <taxon>Bacillati</taxon>
        <taxon>Actinomycetota</taxon>
        <taxon>Actinomycetes</taxon>
        <taxon>Micrococcales</taxon>
        <taxon>Brevibacteriaceae</taxon>
        <taxon>Brevibacterium</taxon>
    </lineage>
</organism>
<keyword evidence="2" id="KW-1003">Cell membrane</keyword>
<gene>
    <name evidence="8" type="ORF">CJ199_07985</name>
</gene>
<feature type="domain" description="Type II secretion system protein GspF" evidence="7">
    <location>
        <begin position="157"/>
        <end position="283"/>
    </location>
</feature>